<dbReference type="InterPro" id="IPR031803">
    <property type="entry name" value="BAT_GAF/HTH-assoc"/>
</dbReference>
<dbReference type="NCBIfam" id="TIGR00229">
    <property type="entry name" value="sensory_box"/>
    <property type="match status" value="1"/>
</dbReference>
<dbReference type="SUPFAM" id="SSF55785">
    <property type="entry name" value="PYP-like sensor domain (PAS domain)"/>
    <property type="match status" value="1"/>
</dbReference>
<evidence type="ECO:0000256" key="3">
    <source>
        <dbReference type="SAM" id="MobiDB-lite"/>
    </source>
</evidence>
<gene>
    <name evidence="6" type="ORF">GOC74_16495</name>
</gene>
<feature type="compositionally biased region" description="Basic and acidic residues" evidence="3">
    <location>
        <begin position="200"/>
        <end position="213"/>
    </location>
</feature>
<evidence type="ECO:0000256" key="1">
    <source>
        <dbReference type="ARBA" id="ARBA00023015"/>
    </source>
</evidence>
<dbReference type="Proteomes" id="UP000608662">
    <property type="component" value="Unassembled WGS sequence"/>
</dbReference>
<proteinExistence type="predicted"/>
<dbReference type="RefSeq" id="WP_170095193.1">
    <property type="nucleotide sequence ID" value="NZ_WOYG01000001.1"/>
</dbReference>
<feature type="domain" description="PAC" evidence="5">
    <location>
        <begin position="335"/>
        <end position="387"/>
    </location>
</feature>
<dbReference type="InterPro" id="IPR013656">
    <property type="entry name" value="PAS_4"/>
</dbReference>
<dbReference type="Pfam" id="PF08448">
    <property type="entry name" value="PAS_4"/>
    <property type="match status" value="1"/>
</dbReference>
<dbReference type="PROSITE" id="PS50112">
    <property type="entry name" value="PAS"/>
    <property type="match status" value="1"/>
</dbReference>
<accession>A0A847UIT2</accession>
<evidence type="ECO:0000259" key="5">
    <source>
        <dbReference type="PROSITE" id="PS50113"/>
    </source>
</evidence>
<reference evidence="6" key="1">
    <citation type="submission" date="2019-12" db="EMBL/GenBank/DDBJ databases">
        <title>Whole-genome sequence of Halomicrobium mukohataei pws1.</title>
        <authorList>
            <person name="Verma D.K."/>
            <person name="Gopal K."/>
            <person name="Prasad E.S."/>
        </authorList>
    </citation>
    <scope>NUCLEOTIDE SEQUENCE</scope>
    <source>
        <strain evidence="6">Pws1</strain>
    </source>
</reference>
<feature type="domain" description="PAS" evidence="4">
    <location>
        <begin position="260"/>
        <end position="330"/>
    </location>
</feature>
<evidence type="ECO:0000256" key="2">
    <source>
        <dbReference type="ARBA" id="ARBA00023163"/>
    </source>
</evidence>
<keyword evidence="2" id="KW-0804">Transcription</keyword>
<evidence type="ECO:0000313" key="6">
    <source>
        <dbReference type="EMBL" id="NLV11530.1"/>
    </source>
</evidence>
<evidence type="ECO:0000313" key="7">
    <source>
        <dbReference type="Proteomes" id="UP000608662"/>
    </source>
</evidence>
<dbReference type="InterPro" id="IPR000700">
    <property type="entry name" value="PAS-assoc_C"/>
</dbReference>
<evidence type="ECO:0000259" key="4">
    <source>
        <dbReference type="PROSITE" id="PS50112"/>
    </source>
</evidence>
<dbReference type="InterPro" id="IPR035965">
    <property type="entry name" value="PAS-like_dom_sf"/>
</dbReference>
<dbReference type="InterPro" id="IPR003018">
    <property type="entry name" value="GAF"/>
</dbReference>
<dbReference type="EMBL" id="WOYG01000001">
    <property type="protein sequence ID" value="NLV11530.1"/>
    <property type="molecule type" value="Genomic_DNA"/>
</dbReference>
<keyword evidence="1" id="KW-0805">Transcription regulation</keyword>
<protein>
    <submittedName>
        <fullName evidence="6">PAS domain S-box protein</fullName>
    </submittedName>
</protein>
<dbReference type="PANTHER" id="PTHR34236:SF1">
    <property type="entry name" value="DIMETHYL SULFOXIDE REDUCTASE TRANSCRIPTIONAL ACTIVATOR"/>
    <property type="match status" value="1"/>
</dbReference>
<feature type="region of interest" description="Disordered" evidence="3">
    <location>
        <begin position="198"/>
        <end position="218"/>
    </location>
</feature>
<dbReference type="InterPro" id="IPR029016">
    <property type="entry name" value="GAF-like_dom_sf"/>
</dbReference>
<dbReference type="Pfam" id="PF04967">
    <property type="entry name" value="HTH_10"/>
    <property type="match status" value="1"/>
</dbReference>
<dbReference type="InterPro" id="IPR000014">
    <property type="entry name" value="PAS"/>
</dbReference>
<dbReference type="InterPro" id="IPR036388">
    <property type="entry name" value="WH-like_DNA-bd_sf"/>
</dbReference>
<dbReference type="Pfam" id="PF15915">
    <property type="entry name" value="BAT"/>
    <property type="match status" value="1"/>
</dbReference>
<organism evidence="6 7">
    <name type="scientific">Halomicrobium mukohataei</name>
    <dbReference type="NCBI Taxonomy" id="57705"/>
    <lineage>
        <taxon>Archaea</taxon>
        <taxon>Methanobacteriati</taxon>
        <taxon>Methanobacteriota</taxon>
        <taxon>Stenosarchaea group</taxon>
        <taxon>Halobacteria</taxon>
        <taxon>Halobacteriales</taxon>
        <taxon>Haloarculaceae</taxon>
        <taxon>Halomicrobium</taxon>
    </lineage>
</organism>
<dbReference type="InterPro" id="IPR007050">
    <property type="entry name" value="HTH_bacterioopsin"/>
</dbReference>
<dbReference type="OrthoDB" id="234125at2157"/>
<dbReference type="Pfam" id="PF13185">
    <property type="entry name" value="GAF_2"/>
    <property type="match status" value="1"/>
</dbReference>
<dbReference type="Gene3D" id="3.30.450.20">
    <property type="entry name" value="PAS domain"/>
    <property type="match status" value="1"/>
</dbReference>
<sequence>MTGENGSESETSDGERVLYVDTPTDSVADRLADRLGCRLHHETGVEAVTAAESESWDGLVLTDGVAADRRSALLDAVDCPSVLYASVDPATIPPETTRRVETIVERETVDAPSLLAEKIETLVGQFPDAFEAARASALSTICREVTEASALFVVDDDGRLCWSNHSFEALFPVDRIERSIPETEGFYARLDAIVSGEPDDGGRREVGARDGPVENHSVVVPTPTGTRYYVHQRHRLASVGDGITIEQFEDITDRVRRETRRRLFALLVEQARDGLYTLDHNGVVDFCNESFAAMLGYERSDLIGMHASEILAPGELEAGQRTVQSLLDDSDTEGAEVDMTFRTRDGQHRELSIHYTLLSTGGDTYGGLMGVARDVTERRERTRQIESQRDELSTLSRTNALVQDIIGSLGTAASTTELQQTVCDRLVESGRYGLAWIGERRGGDDVIAPLTSAGAWTEHLDEIELRADDGGADAGPVSRAYRTGEVQVVSDTRSLAAFSPWRERALAAGFEAVIVAPLRHGETTHGILAVYATEPDAFSERIARSFAVLGETIGLALTAIQNKRLLQHEAPLRLAFRSDSDDACLARIARGCDCTLETAGVVETSDGVVQYLRVDGAAPSTVVDTVRESEVVEDAAVTRTDGDSLVELHGSSSLGTELAEVGARLVETEIDPGGARLVVETTDDADLRSVQTVVERWFPDVTLVSKRKRTQPESDGQRSPLSPLTDRQREVLRAAYLSGYYDWPRETTAEELADSLSIASPTLHEHLRRAERNLLAGVLDR</sequence>
<comment type="caution">
    <text evidence="6">The sequence shown here is derived from an EMBL/GenBank/DDBJ whole genome shotgun (WGS) entry which is preliminary data.</text>
</comment>
<dbReference type="SUPFAM" id="SSF55781">
    <property type="entry name" value="GAF domain-like"/>
    <property type="match status" value="1"/>
</dbReference>
<dbReference type="CDD" id="cd00130">
    <property type="entry name" value="PAS"/>
    <property type="match status" value="1"/>
</dbReference>
<dbReference type="Gene3D" id="1.10.10.10">
    <property type="entry name" value="Winged helix-like DNA-binding domain superfamily/Winged helix DNA-binding domain"/>
    <property type="match status" value="1"/>
</dbReference>
<name>A0A847UIT2_9EURY</name>
<dbReference type="Gene3D" id="3.30.450.40">
    <property type="match status" value="1"/>
</dbReference>
<dbReference type="PANTHER" id="PTHR34236">
    <property type="entry name" value="DIMETHYL SULFOXIDE REDUCTASE TRANSCRIPTIONAL ACTIVATOR"/>
    <property type="match status" value="1"/>
</dbReference>
<dbReference type="AlphaFoldDB" id="A0A847UIT2"/>
<dbReference type="PROSITE" id="PS50113">
    <property type="entry name" value="PAC"/>
    <property type="match status" value="1"/>
</dbReference>
<dbReference type="SMART" id="SM00091">
    <property type="entry name" value="PAS"/>
    <property type="match status" value="1"/>
</dbReference>